<dbReference type="SUPFAM" id="SSF46955">
    <property type="entry name" value="Putative DNA-binding domain"/>
    <property type="match status" value="1"/>
</dbReference>
<gene>
    <name evidence="6" type="ORF">PPNO1_LOCUS6961</name>
</gene>
<feature type="compositionally biased region" description="Basic and acidic residues" evidence="4">
    <location>
        <begin position="36"/>
        <end position="51"/>
    </location>
</feature>
<dbReference type="Pfam" id="PF05181">
    <property type="entry name" value="XPA_C"/>
    <property type="match status" value="1"/>
</dbReference>
<evidence type="ECO:0000256" key="3">
    <source>
        <dbReference type="ARBA" id="ARBA00023242"/>
    </source>
</evidence>
<dbReference type="PANTHER" id="PTHR10142">
    <property type="entry name" value="DNA REPAIR PROTEIN COMPLEMENTING XP-A CELLS"/>
    <property type="match status" value="1"/>
</dbReference>
<dbReference type="InterPro" id="IPR022656">
    <property type="entry name" value="XPA_C"/>
</dbReference>
<dbReference type="Gene3D" id="3.90.530.10">
    <property type="entry name" value="XPA C-terminal domain"/>
    <property type="match status" value="1"/>
</dbReference>
<dbReference type="GO" id="GO:0006284">
    <property type="term" value="P:base-excision repair"/>
    <property type="evidence" value="ECO:0007669"/>
    <property type="project" value="TreeGrafter"/>
</dbReference>
<feature type="compositionally biased region" description="Basic and acidic residues" evidence="4">
    <location>
        <begin position="20"/>
        <end position="29"/>
    </location>
</feature>
<sequence>MEQPSAPPSETTAKGLSPDAARRIDESRFRAKAIRQAREDELRRSGKDPETYYKGASGIIEGGSAMGAAGPRNKRPFSAVSGSESVPATNRDGRVQPADGPIRPAKNFAKFVDFNMSSMKNTKGGFITEEDDPFNTALKKGVPGSDRPKHMTAKEWERFQTLRNLKRTKQGPFEPGLSVLTDEAERKRCRECASLEIDFVWDEVFKTRICHTCKDKFPEKYSFSRKQKELRDEDLLPHLNKPNPHKSHWHDMMLFLRYQVEEYAIQEKWGSAEALDAEFAKREEQKKKRKEAKFKERLLDLKKKTRTEAFRRQQSGVKGPTKFGEALGGESMFIVGGGQWRMLME</sequence>
<dbReference type="GO" id="GO:0070914">
    <property type="term" value="P:UV-damage excision repair"/>
    <property type="evidence" value="ECO:0007669"/>
    <property type="project" value="TreeGrafter"/>
</dbReference>
<feature type="region of interest" description="Disordered" evidence="4">
    <location>
        <begin position="1"/>
        <end position="102"/>
    </location>
</feature>
<dbReference type="GO" id="GO:0003684">
    <property type="term" value="F:damaged DNA binding"/>
    <property type="evidence" value="ECO:0007669"/>
    <property type="project" value="InterPro"/>
</dbReference>
<dbReference type="Proteomes" id="UP000838763">
    <property type="component" value="Unassembled WGS sequence"/>
</dbReference>
<dbReference type="OrthoDB" id="5368863at2759"/>
<dbReference type="GO" id="GO:0000715">
    <property type="term" value="P:nucleotide-excision repair, DNA damage recognition"/>
    <property type="evidence" value="ECO:0007669"/>
    <property type="project" value="TreeGrafter"/>
</dbReference>
<dbReference type="AlphaFoldDB" id="A0A9P1MDI2"/>
<name>A0A9P1MDI2_9PEZI</name>
<keyword evidence="3" id="KW-0539">Nucleus</keyword>
<dbReference type="EMBL" id="CALLCH030000016">
    <property type="protein sequence ID" value="CAI4217347.1"/>
    <property type="molecule type" value="Genomic_DNA"/>
</dbReference>
<dbReference type="GO" id="GO:1901255">
    <property type="term" value="P:nucleotide-excision repair involved in interstrand cross-link repair"/>
    <property type="evidence" value="ECO:0007669"/>
    <property type="project" value="TreeGrafter"/>
</dbReference>
<comment type="caution">
    <text evidence="6">The sequence shown here is derived from an EMBL/GenBank/DDBJ whole genome shotgun (WGS) entry which is preliminary data.</text>
</comment>
<accession>A0A9P1MDI2</accession>
<evidence type="ECO:0000259" key="5">
    <source>
        <dbReference type="Pfam" id="PF05181"/>
    </source>
</evidence>
<dbReference type="InterPro" id="IPR037129">
    <property type="entry name" value="XPA_sf"/>
</dbReference>
<proteinExistence type="predicted"/>
<evidence type="ECO:0000256" key="4">
    <source>
        <dbReference type="SAM" id="MobiDB-lite"/>
    </source>
</evidence>
<dbReference type="InterPro" id="IPR000465">
    <property type="entry name" value="XPA/RAD14"/>
</dbReference>
<keyword evidence="2" id="KW-0862">Zinc</keyword>
<dbReference type="InterPro" id="IPR009061">
    <property type="entry name" value="DNA-bd_dom_put_sf"/>
</dbReference>
<evidence type="ECO:0000313" key="6">
    <source>
        <dbReference type="EMBL" id="CAI4217347.1"/>
    </source>
</evidence>
<protein>
    <recommendedName>
        <fullName evidence="5">XPA C-terminal domain-containing protein</fullName>
    </recommendedName>
</protein>
<dbReference type="GO" id="GO:0000110">
    <property type="term" value="C:nucleotide-excision repair factor 1 complex"/>
    <property type="evidence" value="ECO:0007669"/>
    <property type="project" value="TreeGrafter"/>
</dbReference>
<keyword evidence="7" id="KW-1185">Reference proteome</keyword>
<evidence type="ECO:0000256" key="1">
    <source>
        <dbReference type="ARBA" id="ARBA00004123"/>
    </source>
</evidence>
<reference evidence="6" key="1">
    <citation type="submission" date="2022-11" db="EMBL/GenBank/DDBJ databases">
        <authorList>
            <person name="Scott C."/>
            <person name="Bruce N."/>
        </authorList>
    </citation>
    <scope>NUCLEOTIDE SEQUENCE</scope>
</reference>
<comment type="subcellular location">
    <subcellularLocation>
        <location evidence="1">Nucleus</location>
    </subcellularLocation>
</comment>
<feature type="domain" description="XPA C-terminal" evidence="5">
    <location>
        <begin position="226"/>
        <end position="260"/>
    </location>
</feature>
<evidence type="ECO:0000313" key="7">
    <source>
        <dbReference type="Proteomes" id="UP000838763"/>
    </source>
</evidence>
<dbReference type="PANTHER" id="PTHR10142:SF0">
    <property type="entry name" value="DNA REPAIR PROTEIN COMPLEMENTING XP-A CELLS"/>
    <property type="match status" value="1"/>
</dbReference>
<organism evidence="6 7">
    <name type="scientific">Parascedosporium putredinis</name>
    <dbReference type="NCBI Taxonomy" id="1442378"/>
    <lineage>
        <taxon>Eukaryota</taxon>
        <taxon>Fungi</taxon>
        <taxon>Dikarya</taxon>
        <taxon>Ascomycota</taxon>
        <taxon>Pezizomycotina</taxon>
        <taxon>Sordariomycetes</taxon>
        <taxon>Hypocreomycetidae</taxon>
        <taxon>Microascales</taxon>
        <taxon>Microascaceae</taxon>
        <taxon>Parascedosporium</taxon>
    </lineage>
</organism>
<evidence type="ECO:0000256" key="2">
    <source>
        <dbReference type="ARBA" id="ARBA00022833"/>
    </source>
</evidence>